<name>A0A388SCT0_9BURK</name>
<dbReference type="InterPro" id="IPR046547">
    <property type="entry name" value="DUF6803"/>
</dbReference>
<dbReference type="AlphaFoldDB" id="A0A388SCT0"/>
<feature type="transmembrane region" description="Helical" evidence="2">
    <location>
        <begin position="125"/>
        <end position="144"/>
    </location>
</feature>
<gene>
    <name evidence="3" type="ORF">MESMUL_14620</name>
</gene>
<evidence type="ECO:0000313" key="4">
    <source>
        <dbReference type="Proteomes" id="UP000266091"/>
    </source>
</evidence>
<dbReference type="Pfam" id="PF20617">
    <property type="entry name" value="DUF6803"/>
    <property type="match status" value="1"/>
</dbReference>
<sequence>MSMTAYMALLAANQPWNLILFMVIPVACAETLVASEFFVLYGKATHGDAAQSTFAEKLTKYLGFFLAIYYACLVVYLLVAVVPGIEWQGPIDILAIAFFFLAFIPAVLIALSGRHLSVKQIKHHFIWLISYLIIAHLAMVFGMLDPALTGDAHPMHDHAAMEMNSGAPMQMDPSSGRMDMGPSNAAPMQQEPNTQGSDAAASQPASDGMTSVSASSPAAAMPMGSSPADMQGHDHMHMQH</sequence>
<dbReference type="EMBL" id="BGZJ01000001">
    <property type="protein sequence ID" value="GBO94108.1"/>
    <property type="molecule type" value="Genomic_DNA"/>
</dbReference>
<keyword evidence="2" id="KW-0472">Membrane</keyword>
<accession>A0A388SCT0</accession>
<keyword evidence="4" id="KW-1185">Reference proteome</keyword>
<dbReference type="Proteomes" id="UP000266091">
    <property type="component" value="Unassembled WGS sequence"/>
</dbReference>
<evidence type="ECO:0000256" key="2">
    <source>
        <dbReference type="SAM" id="Phobius"/>
    </source>
</evidence>
<protein>
    <recommendedName>
        <fullName evidence="5">Permease</fullName>
    </recommendedName>
</protein>
<feature type="compositionally biased region" description="Polar residues" evidence="1">
    <location>
        <begin position="186"/>
        <end position="197"/>
    </location>
</feature>
<keyword evidence="2" id="KW-0812">Transmembrane</keyword>
<feature type="transmembrane region" description="Helical" evidence="2">
    <location>
        <begin position="61"/>
        <end position="81"/>
    </location>
</feature>
<keyword evidence="2" id="KW-1133">Transmembrane helix</keyword>
<accession>A0A401LMK2</accession>
<organism evidence="3 4">
    <name type="scientific">Mesosutterella multiformis</name>
    <dbReference type="NCBI Taxonomy" id="2259133"/>
    <lineage>
        <taxon>Bacteria</taxon>
        <taxon>Pseudomonadati</taxon>
        <taxon>Pseudomonadota</taxon>
        <taxon>Betaproteobacteria</taxon>
        <taxon>Burkholderiales</taxon>
        <taxon>Sutterellaceae</taxon>
        <taxon>Mesosutterella</taxon>
    </lineage>
</organism>
<evidence type="ECO:0008006" key="5">
    <source>
        <dbReference type="Google" id="ProtNLM"/>
    </source>
</evidence>
<feature type="transmembrane region" description="Helical" evidence="2">
    <location>
        <begin position="93"/>
        <end position="113"/>
    </location>
</feature>
<feature type="compositionally biased region" description="Low complexity" evidence="1">
    <location>
        <begin position="213"/>
        <end position="230"/>
    </location>
</feature>
<feature type="compositionally biased region" description="Polar residues" evidence="1">
    <location>
        <begin position="203"/>
        <end position="212"/>
    </location>
</feature>
<feature type="region of interest" description="Disordered" evidence="1">
    <location>
        <begin position="165"/>
        <end position="240"/>
    </location>
</feature>
<reference evidence="3 4" key="1">
    <citation type="journal article" date="2018" name="Int. J. Syst. Evol. Microbiol.">
        <title>Mesosutterella multiformis gen. nov., sp. nov., a member of the family Sutterellaceae and Sutterella megalosphaeroides sp. nov., isolated from human faeces.</title>
        <authorList>
            <person name="Sakamoto M."/>
            <person name="Ikeyama N."/>
            <person name="Kunihiro T."/>
            <person name="Iino T."/>
            <person name="Yuki M."/>
            <person name="Ohkuma M."/>
        </authorList>
    </citation>
    <scope>NUCLEOTIDE SEQUENCE [LARGE SCALE GENOMIC DNA]</scope>
    <source>
        <strain evidence="3 4">4NBBH2</strain>
    </source>
</reference>
<feature type="compositionally biased region" description="Basic and acidic residues" evidence="1">
    <location>
        <begin position="231"/>
        <end position="240"/>
    </location>
</feature>
<evidence type="ECO:0000256" key="1">
    <source>
        <dbReference type="SAM" id="MobiDB-lite"/>
    </source>
</evidence>
<proteinExistence type="predicted"/>
<dbReference type="RefSeq" id="WP_174703617.1">
    <property type="nucleotide sequence ID" value="NZ_BGZJ01000001.1"/>
</dbReference>
<evidence type="ECO:0000313" key="3">
    <source>
        <dbReference type="EMBL" id="GBO94108.1"/>
    </source>
</evidence>
<feature type="transmembrane region" description="Helical" evidence="2">
    <location>
        <begin position="20"/>
        <end position="41"/>
    </location>
</feature>
<comment type="caution">
    <text evidence="3">The sequence shown here is derived from an EMBL/GenBank/DDBJ whole genome shotgun (WGS) entry which is preliminary data.</text>
</comment>